<keyword evidence="4 6" id="KW-1133">Transmembrane helix</keyword>
<dbReference type="InterPro" id="IPR044991">
    <property type="entry name" value="TET_plant"/>
</dbReference>
<feature type="transmembrane region" description="Helical" evidence="6">
    <location>
        <begin position="46"/>
        <end position="67"/>
    </location>
</feature>
<proteinExistence type="inferred from homology"/>
<keyword evidence="5 6" id="KW-0472">Membrane</keyword>
<evidence type="ECO:0000256" key="1">
    <source>
        <dbReference type="ARBA" id="ARBA00004370"/>
    </source>
</evidence>
<keyword evidence="8" id="KW-1185">Reference proteome</keyword>
<name>A0ABD3C3V2_9LAMI</name>
<evidence type="ECO:0000256" key="5">
    <source>
        <dbReference type="ARBA" id="ARBA00023136"/>
    </source>
</evidence>
<evidence type="ECO:0000313" key="8">
    <source>
        <dbReference type="Proteomes" id="UP001632038"/>
    </source>
</evidence>
<reference evidence="8" key="1">
    <citation type="journal article" date="2024" name="IScience">
        <title>Strigolactones Initiate the Formation of Haustorium-like Structures in Castilleja.</title>
        <authorList>
            <person name="Buerger M."/>
            <person name="Peterson D."/>
            <person name="Chory J."/>
        </authorList>
    </citation>
    <scope>NUCLEOTIDE SEQUENCE [LARGE SCALE GENOMIC DNA]</scope>
</reference>
<organism evidence="7 8">
    <name type="scientific">Castilleja foliolosa</name>
    <dbReference type="NCBI Taxonomy" id="1961234"/>
    <lineage>
        <taxon>Eukaryota</taxon>
        <taxon>Viridiplantae</taxon>
        <taxon>Streptophyta</taxon>
        <taxon>Embryophyta</taxon>
        <taxon>Tracheophyta</taxon>
        <taxon>Spermatophyta</taxon>
        <taxon>Magnoliopsida</taxon>
        <taxon>eudicotyledons</taxon>
        <taxon>Gunneridae</taxon>
        <taxon>Pentapetalae</taxon>
        <taxon>asterids</taxon>
        <taxon>lamiids</taxon>
        <taxon>Lamiales</taxon>
        <taxon>Orobanchaceae</taxon>
        <taxon>Pedicularideae</taxon>
        <taxon>Castillejinae</taxon>
        <taxon>Castilleja</taxon>
    </lineage>
</organism>
<comment type="subcellular location">
    <subcellularLocation>
        <location evidence="1">Membrane</location>
    </subcellularLocation>
</comment>
<dbReference type="GO" id="GO:0016020">
    <property type="term" value="C:membrane"/>
    <property type="evidence" value="ECO:0007669"/>
    <property type="project" value="UniProtKB-SubCell"/>
</dbReference>
<comment type="caution">
    <text evidence="7">The sequence shown here is derived from an EMBL/GenBank/DDBJ whole genome shotgun (WGS) entry which is preliminary data.</text>
</comment>
<feature type="transmembrane region" description="Helical" evidence="6">
    <location>
        <begin position="74"/>
        <end position="98"/>
    </location>
</feature>
<evidence type="ECO:0000256" key="6">
    <source>
        <dbReference type="SAM" id="Phobius"/>
    </source>
</evidence>
<dbReference type="Proteomes" id="UP001632038">
    <property type="component" value="Unassembled WGS sequence"/>
</dbReference>
<feature type="transmembrane region" description="Helical" evidence="6">
    <location>
        <begin position="7"/>
        <end position="26"/>
    </location>
</feature>
<evidence type="ECO:0000313" key="7">
    <source>
        <dbReference type="EMBL" id="KAL3624465.1"/>
    </source>
</evidence>
<protein>
    <recommendedName>
        <fullName evidence="9">Tetraspanin</fullName>
    </recommendedName>
</protein>
<sequence>MSHFPRLVLIVINVIALIIGAYFIGFAHDISESSSLNECLRVSPSFIRWTVGLGSTIVVIGIIGSCLHLKALECFYLFTLAITTFVFIVLCLFVWAMLPRLAAEKVYFKTAPDGVWLREYGVVAQKVLANRMDWSATKACFRKIDTCRIMNNQTEDQKVVYIDVRFR</sequence>
<evidence type="ECO:0000256" key="3">
    <source>
        <dbReference type="ARBA" id="ARBA00022692"/>
    </source>
</evidence>
<accession>A0ABD3C3V2</accession>
<evidence type="ECO:0000256" key="2">
    <source>
        <dbReference type="ARBA" id="ARBA00006840"/>
    </source>
</evidence>
<dbReference type="AlphaFoldDB" id="A0ABD3C3V2"/>
<keyword evidence="3 6" id="KW-0812">Transmembrane</keyword>
<comment type="similarity">
    <text evidence="2">Belongs to the tetraspanin (TM4SF) family.</text>
</comment>
<gene>
    <name evidence="7" type="ORF">CASFOL_031133</name>
</gene>
<dbReference type="EMBL" id="JAVIJP010000053">
    <property type="protein sequence ID" value="KAL3624465.1"/>
    <property type="molecule type" value="Genomic_DNA"/>
</dbReference>
<dbReference type="PANTHER" id="PTHR32191">
    <property type="entry name" value="TETRASPANIN-8-RELATED"/>
    <property type="match status" value="1"/>
</dbReference>
<evidence type="ECO:0000256" key="4">
    <source>
        <dbReference type="ARBA" id="ARBA00022989"/>
    </source>
</evidence>
<evidence type="ECO:0008006" key="9">
    <source>
        <dbReference type="Google" id="ProtNLM"/>
    </source>
</evidence>